<dbReference type="AlphaFoldDB" id="A0A388SE04"/>
<accession>A0A388SE04</accession>
<dbReference type="Pfam" id="PF00535">
    <property type="entry name" value="Glycos_transf_2"/>
    <property type="match status" value="1"/>
</dbReference>
<keyword evidence="4" id="KW-1185">Reference proteome</keyword>
<name>A0A388SE04_9BURK</name>
<dbReference type="PANTHER" id="PTHR43685:SF14">
    <property type="entry name" value="GLYCOSYLTRANSFERASE 2-LIKE DOMAIN-CONTAINING PROTEIN"/>
    <property type="match status" value="1"/>
</dbReference>
<dbReference type="SUPFAM" id="SSF53448">
    <property type="entry name" value="Nucleotide-diphospho-sugar transferases"/>
    <property type="match status" value="1"/>
</dbReference>
<dbReference type="CDD" id="cd00761">
    <property type="entry name" value="Glyco_tranf_GTA_type"/>
    <property type="match status" value="1"/>
</dbReference>
<keyword evidence="3" id="KW-0808">Transferase</keyword>
<dbReference type="InterPro" id="IPR050834">
    <property type="entry name" value="Glycosyltransf_2"/>
</dbReference>
<sequence>MASPVSHPLISVIVPAYNVGEKLEETLRSLAGQGPKDDSRFEFLIVDDGSRDNTLEVAKAFAATDPRFKVLHQRNRGCGPARNTGLDAAAGDWVGFLDGDDILMPGTLDKVLKLGAEPDVNWIFGSYAEFTDHRDGAPAPTTPEGLETRIPEMPPTGTRMRAFDWMKDAIDRHHWVHYCWIQFARRSWVEAHHFRFPPRNVFHQDIFWTADLAAENPIMVFSRDIFVAYRVWSASTSNSKKPRVGKRQGYSYMHIIRSIVRLANRLRPEHPDVADALIRHAAFETRHFYGILHHRAVPADRKLMAKVWCPEYTPALFWQGLPKTGSGIWFAVKFGLTLFKYRHC</sequence>
<comment type="caution">
    <text evidence="3">The sequence shown here is derived from an EMBL/GenBank/DDBJ whole genome shotgun (WGS) entry which is preliminary data.</text>
</comment>
<protein>
    <submittedName>
        <fullName evidence="3">Glycosyl transferase</fullName>
    </submittedName>
</protein>
<evidence type="ECO:0000256" key="1">
    <source>
        <dbReference type="SAM" id="MobiDB-lite"/>
    </source>
</evidence>
<evidence type="ECO:0000313" key="3">
    <source>
        <dbReference type="EMBL" id="GBO94395.1"/>
    </source>
</evidence>
<accession>A0A401LIU7</accession>
<evidence type="ECO:0000313" key="4">
    <source>
        <dbReference type="Proteomes" id="UP000266091"/>
    </source>
</evidence>
<feature type="domain" description="Glycosyltransferase 2-like" evidence="2">
    <location>
        <begin position="11"/>
        <end position="149"/>
    </location>
</feature>
<dbReference type="InterPro" id="IPR001173">
    <property type="entry name" value="Glyco_trans_2-like"/>
</dbReference>
<dbReference type="GO" id="GO:0016740">
    <property type="term" value="F:transferase activity"/>
    <property type="evidence" value="ECO:0007669"/>
    <property type="project" value="UniProtKB-KW"/>
</dbReference>
<evidence type="ECO:0000259" key="2">
    <source>
        <dbReference type="Pfam" id="PF00535"/>
    </source>
</evidence>
<feature type="region of interest" description="Disordered" evidence="1">
    <location>
        <begin position="134"/>
        <end position="153"/>
    </location>
</feature>
<dbReference type="EMBL" id="BGZJ01000002">
    <property type="protein sequence ID" value="GBO94395.1"/>
    <property type="molecule type" value="Genomic_DNA"/>
</dbReference>
<dbReference type="OrthoDB" id="9798249at2"/>
<proteinExistence type="predicted"/>
<dbReference type="Gene3D" id="3.90.550.10">
    <property type="entry name" value="Spore Coat Polysaccharide Biosynthesis Protein SpsA, Chain A"/>
    <property type="match status" value="1"/>
</dbReference>
<gene>
    <name evidence="3" type="ORF">MESMUL_17490</name>
</gene>
<reference evidence="3 4" key="1">
    <citation type="journal article" date="2018" name="Int. J. Syst. Evol. Microbiol.">
        <title>Mesosutterella multiformis gen. nov., sp. nov., a member of the family Sutterellaceae and Sutterella megalosphaeroides sp. nov., isolated from human faeces.</title>
        <authorList>
            <person name="Sakamoto M."/>
            <person name="Ikeyama N."/>
            <person name="Kunihiro T."/>
            <person name="Iino T."/>
            <person name="Yuki M."/>
            <person name="Ohkuma M."/>
        </authorList>
    </citation>
    <scope>NUCLEOTIDE SEQUENCE [LARGE SCALE GENOMIC DNA]</scope>
    <source>
        <strain evidence="3 4">4NBBH2</strain>
    </source>
</reference>
<organism evidence="3 4">
    <name type="scientific">Mesosutterella multiformis</name>
    <dbReference type="NCBI Taxonomy" id="2259133"/>
    <lineage>
        <taxon>Bacteria</taxon>
        <taxon>Pseudomonadati</taxon>
        <taxon>Pseudomonadota</taxon>
        <taxon>Betaproteobacteria</taxon>
        <taxon>Burkholderiales</taxon>
        <taxon>Sutterellaceae</taxon>
        <taxon>Mesosutterella</taxon>
    </lineage>
</organism>
<dbReference type="RefSeq" id="WP_116270668.1">
    <property type="nucleotide sequence ID" value="NZ_BGZJ01000002.1"/>
</dbReference>
<dbReference type="Proteomes" id="UP000266091">
    <property type="component" value="Unassembled WGS sequence"/>
</dbReference>
<dbReference type="PANTHER" id="PTHR43685">
    <property type="entry name" value="GLYCOSYLTRANSFERASE"/>
    <property type="match status" value="1"/>
</dbReference>
<dbReference type="InterPro" id="IPR029044">
    <property type="entry name" value="Nucleotide-diphossugar_trans"/>
</dbReference>